<evidence type="ECO:0000256" key="5">
    <source>
        <dbReference type="ARBA" id="ARBA00023163"/>
    </source>
</evidence>
<evidence type="ECO:0000256" key="3">
    <source>
        <dbReference type="ARBA" id="ARBA00023082"/>
    </source>
</evidence>
<dbReference type="AlphaFoldDB" id="E7C364"/>
<dbReference type="Gene3D" id="1.10.10.10">
    <property type="entry name" value="Winged helix-like DNA-binding domain superfamily/Winged helix DNA-binding domain"/>
    <property type="match status" value="1"/>
</dbReference>
<dbReference type="InterPro" id="IPR013324">
    <property type="entry name" value="RNA_pol_sigma_r3/r4-like"/>
</dbReference>
<dbReference type="PANTHER" id="PTHR43133:SF8">
    <property type="entry name" value="RNA POLYMERASE SIGMA FACTOR HI_1459-RELATED"/>
    <property type="match status" value="1"/>
</dbReference>
<dbReference type="InterPro" id="IPR039425">
    <property type="entry name" value="RNA_pol_sigma-70-like"/>
</dbReference>
<keyword evidence="2" id="KW-0805">Transcription regulation</keyword>
<reference evidence="9" key="1">
    <citation type="submission" date="2010-01" db="EMBL/GenBank/DDBJ databases">
        <title>Genome fragments of uncultured bacteria from the North Pacific subtropical Gyre.</title>
        <authorList>
            <person name="Pham V.D."/>
            <person name="Delong E.F."/>
        </authorList>
    </citation>
    <scope>NUCLEOTIDE SEQUENCE</scope>
</reference>
<dbReference type="PANTHER" id="PTHR43133">
    <property type="entry name" value="RNA POLYMERASE ECF-TYPE SIGMA FACTO"/>
    <property type="match status" value="1"/>
</dbReference>
<evidence type="ECO:0000256" key="1">
    <source>
        <dbReference type="ARBA" id="ARBA00010641"/>
    </source>
</evidence>
<evidence type="ECO:0000313" key="9">
    <source>
        <dbReference type="EMBL" id="ADI21888.1"/>
    </source>
</evidence>
<protein>
    <submittedName>
        <fullName evidence="9">DNA-directed RNA polymerase specialized sigma subunit, sigma24 homolog</fullName>
    </submittedName>
</protein>
<dbReference type="NCBIfam" id="TIGR02937">
    <property type="entry name" value="sigma70-ECF"/>
    <property type="match status" value="1"/>
</dbReference>
<feature type="domain" description="RNA polymerase sigma-70 region 2" evidence="7">
    <location>
        <begin position="48"/>
        <end position="110"/>
    </location>
</feature>
<accession>E7C364</accession>
<dbReference type="GO" id="GO:0006352">
    <property type="term" value="P:DNA-templated transcription initiation"/>
    <property type="evidence" value="ECO:0007669"/>
    <property type="project" value="InterPro"/>
</dbReference>
<feature type="compositionally biased region" description="Basic and acidic residues" evidence="6">
    <location>
        <begin position="1"/>
        <end position="13"/>
    </location>
</feature>
<dbReference type="InterPro" id="IPR014284">
    <property type="entry name" value="RNA_pol_sigma-70_dom"/>
</dbReference>
<dbReference type="InterPro" id="IPR013325">
    <property type="entry name" value="RNA_pol_sigma_r2"/>
</dbReference>
<feature type="domain" description="RNA polymerase sigma factor 70 region 4 type 2" evidence="8">
    <location>
        <begin position="151"/>
        <end position="202"/>
    </location>
</feature>
<keyword evidence="9" id="KW-0240">DNA-directed RNA polymerase</keyword>
<dbReference type="Pfam" id="PF08281">
    <property type="entry name" value="Sigma70_r4_2"/>
    <property type="match status" value="1"/>
</dbReference>
<dbReference type="InterPro" id="IPR036388">
    <property type="entry name" value="WH-like_DNA-bd_sf"/>
</dbReference>
<name>E7C364_9BACT</name>
<dbReference type="InterPro" id="IPR007627">
    <property type="entry name" value="RNA_pol_sigma70_r2"/>
</dbReference>
<dbReference type="CDD" id="cd06171">
    <property type="entry name" value="Sigma70_r4"/>
    <property type="match status" value="1"/>
</dbReference>
<dbReference type="SUPFAM" id="SSF88946">
    <property type="entry name" value="Sigma2 domain of RNA polymerase sigma factors"/>
    <property type="match status" value="1"/>
</dbReference>
<dbReference type="SUPFAM" id="SSF88659">
    <property type="entry name" value="Sigma3 and sigma4 domains of RNA polymerase sigma factors"/>
    <property type="match status" value="1"/>
</dbReference>
<feature type="region of interest" description="Disordered" evidence="6">
    <location>
        <begin position="1"/>
        <end position="23"/>
    </location>
</feature>
<dbReference type="Gene3D" id="1.10.1740.10">
    <property type="match status" value="1"/>
</dbReference>
<dbReference type="EMBL" id="GU567968">
    <property type="protein sequence ID" value="ADI21888.1"/>
    <property type="molecule type" value="Genomic_DNA"/>
</dbReference>
<dbReference type="Pfam" id="PF04542">
    <property type="entry name" value="Sigma70_r2"/>
    <property type="match status" value="1"/>
</dbReference>
<proteinExistence type="inferred from homology"/>
<keyword evidence="5" id="KW-0804">Transcription</keyword>
<evidence type="ECO:0000256" key="4">
    <source>
        <dbReference type="ARBA" id="ARBA00023125"/>
    </source>
</evidence>
<evidence type="ECO:0000256" key="2">
    <source>
        <dbReference type="ARBA" id="ARBA00023015"/>
    </source>
</evidence>
<dbReference type="GO" id="GO:0003677">
    <property type="term" value="F:DNA binding"/>
    <property type="evidence" value="ECO:0007669"/>
    <property type="project" value="UniProtKB-KW"/>
</dbReference>
<keyword evidence="4" id="KW-0238">DNA-binding</keyword>
<organism evidence="9">
    <name type="scientific">uncultured verrucomicrobium HF0130_25O04</name>
    <dbReference type="NCBI Taxonomy" id="723596"/>
    <lineage>
        <taxon>Bacteria</taxon>
        <taxon>Pseudomonadati</taxon>
        <taxon>Verrucomicrobiota</taxon>
        <taxon>environmental samples</taxon>
    </lineage>
</organism>
<dbReference type="GO" id="GO:0016987">
    <property type="term" value="F:sigma factor activity"/>
    <property type="evidence" value="ECO:0007669"/>
    <property type="project" value="UniProtKB-KW"/>
</dbReference>
<dbReference type="GO" id="GO:0000428">
    <property type="term" value="C:DNA-directed RNA polymerase complex"/>
    <property type="evidence" value="ECO:0007669"/>
    <property type="project" value="UniProtKB-KW"/>
</dbReference>
<comment type="similarity">
    <text evidence="1">Belongs to the sigma-70 factor family. ECF subfamily.</text>
</comment>
<evidence type="ECO:0000259" key="8">
    <source>
        <dbReference type="Pfam" id="PF08281"/>
    </source>
</evidence>
<dbReference type="InterPro" id="IPR013249">
    <property type="entry name" value="RNA_pol_sigma70_r4_t2"/>
</dbReference>
<evidence type="ECO:0000256" key="6">
    <source>
        <dbReference type="SAM" id="MobiDB-lite"/>
    </source>
</evidence>
<keyword evidence="3" id="KW-0731">Sigma factor</keyword>
<sequence length="212" mass="24325">MLRHAEGDAKDGSQRLISPDKPADEVGDLVSRAQSGDLAAFDSIMLLYRERLYSVIYNMTFNHDDAADLSQEAFVKAFRSLKKFKGKSSFFTWLYRIGVNMTLSHLQRKKARRFFSFEQISEENASSKYLDKFSSSESSSVRNTLLNELHEKLNEALLKLSDKHRTIVVLYEIDGLSHKEIATIMKCTEGTVRSRLHYAKIQLQSLLSDYLK</sequence>
<evidence type="ECO:0000259" key="7">
    <source>
        <dbReference type="Pfam" id="PF04542"/>
    </source>
</evidence>